<name>A0AA88AJU1_FICCA</name>
<dbReference type="PANTHER" id="PTHR35096:SF8">
    <property type="entry name" value="OS03G0308600 PROTEIN"/>
    <property type="match status" value="1"/>
</dbReference>
<dbReference type="EMBL" id="BTGU01000048">
    <property type="protein sequence ID" value="GMN53974.1"/>
    <property type="molecule type" value="Genomic_DNA"/>
</dbReference>
<dbReference type="InterPro" id="IPR056689">
    <property type="entry name" value="DUF7787"/>
</dbReference>
<accession>A0AA88AJU1</accession>
<sequence>MAAEKGKDYCRRKPKSRDSKAKISLEDYLNFYHSRNHSALCLSFLNQIISMHGYKKIHKTPKKVLAEALNTFTLVNPRRSTLRDRISPAVSPTIDDVIEDLEELNWQECTVTSVQTINSANHGLAIYTSPEPAKRCADPSKGRGRRRKALVPIGNGGAVQKVRRPRKVAKRLKTIAAMMNGGF</sequence>
<gene>
    <name evidence="2" type="ORF">TIFTF001_023089</name>
</gene>
<dbReference type="AlphaFoldDB" id="A0AA88AJU1"/>
<dbReference type="PANTHER" id="PTHR35096">
    <property type="entry name" value="BNAA08G28570D PROTEIN"/>
    <property type="match status" value="1"/>
</dbReference>
<dbReference type="Pfam" id="PF25042">
    <property type="entry name" value="DUF7787"/>
    <property type="match status" value="1"/>
</dbReference>
<comment type="caution">
    <text evidence="2">The sequence shown here is derived from an EMBL/GenBank/DDBJ whole genome shotgun (WGS) entry which is preliminary data.</text>
</comment>
<organism evidence="2 3">
    <name type="scientific">Ficus carica</name>
    <name type="common">Common fig</name>
    <dbReference type="NCBI Taxonomy" id="3494"/>
    <lineage>
        <taxon>Eukaryota</taxon>
        <taxon>Viridiplantae</taxon>
        <taxon>Streptophyta</taxon>
        <taxon>Embryophyta</taxon>
        <taxon>Tracheophyta</taxon>
        <taxon>Spermatophyta</taxon>
        <taxon>Magnoliopsida</taxon>
        <taxon>eudicotyledons</taxon>
        <taxon>Gunneridae</taxon>
        <taxon>Pentapetalae</taxon>
        <taxon>rosids</taxon>
        <taxon>fabids</taxon>
        <taxon>Rosales</taxon>
        <taxon>Moraceae</taxon>
        <taxon>Ficeae</taxon>
        <taxon>Ficus</taxon>
    </lineage>
</organism>
<feature type="domain" description="DUF7787" evidence="1">
    <location>
        <begin position="20"/>
        <end position="76"/>
    </location>
</feature>
<evidence type="ECO:0000313" key="2">
    <source>
        <dbReference type="EMBL" id="GMN53974.1"/>
    </source>
</evidence>
<keyword evidence="3" id="KW-1185">Reference proteome</keyword>
<evidence type="ECO:0000259" key="1">
    <source>
        <dbReference type="Pfam" id="PF25042"/>
    </source>
</evidence>
<evidence type="ECO:0000313" key="3">
    <source>
        <dbReference type="Proteomes" id="UP001187192"/>
    </source>
</evidence>
<reference evidence="2" key="1">
    <citation type="submission" date="2023-07" db="EMBL/GenBank/DDBJ databases">
        <title>draft genome sequence of fig (Ficus carica).</title>
        <authorList>
            <person name="Takahashi T."/>
            <person name="Nishimura K."/>
        </authorList>
    </citation>
    <scope>NUCLEOTIDE SEQUENCE</scope>
</reference>
<dbReference type="Proteomes" id="UP001187192">
    <property type="component" value="Unassembled WGS sequence"/>
</dbReference>
<protein>
    <recommendedName>
        <fullName evidence="1">DUF7787 domain-containing protein</fullName>
    </recommendedName>
</protein>
<proteinExistence type="predicted"/>